<keyword evidence="1" id="KW-1133">Transmembrane helix</keyword>
<feature type="transmembrane region" description="Helical" evidence="1">
    <location>
        <begin position="109"/>
        <end position="128"/>
    </location>
</feature>
<gene>
    <name evidence="2" type="ORF">WKV53_13685</name>
</gene>
<accession>A0ABU9AXS9</accession>
<name>A0ABU9AXS9_9BACT</name>
<sequence length="141" mass="16445">MIRPFHRWKSLWLGLLVLIFLAWSWHRSIHHYDAVIWGDASGQRGISLNQHDSKIFFTWVSAKTPVWFEPGIHPSSTPITSNDKPLFPSLSSIRALRQQLPPSVHAICLPHWLLTSLFLAPWSALLVWRWRRLKRLTALQP</sequence>
<keyword evidence="1" id="KW-0812">Transmembrane</keyword>
<keyword evidence="1" id="KW-0472">Membrane</keyword>
<dbReference type="EMBL" id="JBBUKT010000005">
    <property type="protein sequence ID" value="MEK7951562.1"/>
    <property type="molecule type" value="Genomic_DNA"/>
</dbReference>
<proteinExistence type="predicted"/>
<protein>
    <submittedName>
        <fullName evidence="2">Uncharacterized protein</fullName>
    </submittedName>
</protein>
<evidence type="ECO:0000313" key="3">
    <source>
        <dbReference type="Proteomes" id="UP001371305"/>
    </source>
</evidence>
<keyword evidence="3" id="KW-1185">Reference proteome</keyword>
<evidence type="ECO:0000256" key="1">
    <source>
        <dbReference type="SAM" id="Phobius"/>
    </source>
</evidence>
<evidence type="ECO:0000313" key="2">
    <source>
        <dbReference type="EMBL" id="MEK7951562.1"/>
    </source>
</evidence>
<reference evidence="2 3" key="1">
    <citation type="submission" date="2024-04" db="EMBL/GenBank/DDBJ databases">
        <title>Luteolibacter sp. isolated from soil.</title>
        <authorList>
            <person name="An J."/>
        </authorList>
    </citation>
    <scope>NUCLEOTIDE SEQUENCE [LARGE SCALE GENOMIC DNA]</scope>
    <source>
        <strain evidence="2 3">Y139</strain>
    </source>
</reference>
<dbReference type="Proteomes" id="UP001371305">
    <property type="component" value="Unassembled WGS sequence"/>
</dbReference>
<comment type="caution">
    <text evidence="2">The sequence shown here is derived from an EMBL/GenBank/DDBJ whole genome shotgun (WGS) entry which is preliminary data.</text>
</comment>
<organism evidence="2 3">
    <name type="scientific">Luteolibacter soli</name>
    <dbReference type="NCBI Taxonomy" id="3135280"/>
    <lineage>
        <taxon>Bacteria</taxon>
        <taxon>Pseudomonadati</taxon>
        <taxon>Verrucomicrobiota</taxon>
        <taxon>Verrucomicrobiia</taxon>
        <taxon>Verrucomicrobiales</taxon>
        <taxon>Verrucomicrobiaceae</taxon>
        <taxon>Luteolibacter</taxon>
    </lineage>
</organism>